<dbReference type="InterPro" id="IPR046335">
    <property type="entry name" value="LacI/GalR-like_sensor"/>
</dbReference>
<organism evidence="5 6">
    <name type="scientific">Candidatus Anaerobutyricum stercoris</name>
    <dbReference type="NCBI Taxonomy" id="2838457"/>
    <lineage>
        <taxon>Bacteria</taxon>
        <taxon>Bacillati</taxon>
        <taxon>Bacillota</taxon>
        <taxon>Clostridia</taxon>
        <taxon>Lachnospirales</taxon>
        <taxon>Lachnospiraceae</taxon>
        <taxon>Anaerobutyricum</taxon>
    </lineage>
</organism>
<evidence type="ECO:0000256" key="3">
    <source>
        <dbReference type="ARBA" id="ARBA00023163"/>
    </source>
</evidence>
<dbReference type="PANTHER" id="PTHR30146:SF109">
    <property type="entry name" value="HTH-TYPE TRANSCRIPTIONAL REGULATOR GALS"/>
    <property type="match status" value="1"/>
</dbReference>
<keyword evidence="1" id="KW-0805">Transcription regulation</keyword>
<dbReference type="SUPFAM" id="SSF53822">
    <property type="entry name" value="Periplasmic binding protein-like I"/>
    <property type="match status" value="1"/>
</dbReference>
<evidence type="ECO:0000256" key="1">
    <source>
        <dbReference type="ARBA" id="ARBA00023015"/>
    </source>
</evidence>
<dbReference type="EMBL" id="DXBR01000101">
    <property type="protein sequence ID" value="HIZ40455.1"/>
    <property type="molecule type" value="Genomic_DNA"/>
</dbReference>
<dbReference type="Proteomes" id="UP000824049">
    <property type="component" value="Unassembled WGS sequence"/>
</dbReference>
<sequence>DDISIVGFDDISAAGFLNPPLTTIHAPAFQMGQYAAHYVTQMTDSFTQQEALPVRITLPCTLCIRESCGKPRE</sequence>
<evidence type="ECO:0000256" key="2">
    <source>
        <dbReference type="ARBA" id="ARBA00023125"/>
    </source>
</evidence>
<name>A0A9D2EN57_9FIRM</name>
<keyword evidence="2" id="KW-0238">DNA-binding</keyword>
<comment type="caution">
    <text evidence="5">The sequence shown here is derived from an EMBL/GenBank/DDBJ whole genome shotgun (WGS) entry which is preliminary data.</text>
</comment>
<reference evidence="5" key="1">
    <citation type="journal article" date="2021" name="PeerJ">
        <title>Extensive microbial diversity within the chicken gut microbiome revealed by metagenomics and culture.</title>
        <authorList>
            <person name="Gilroy R."/>
            <person name="Ravi A."/>
            <person name="Getino M."/>
            <person name="Pursley I."/>
            <person name="Horton D.L."/>
            <person name="Alikhan N.F."/>
            <person name="Baker D."/>
            <person name="Gharbi K."/>
            <person name="Hall N."/>
            <person name="Watson M."/>
            <person name="Adriaenssens E.M."/>
            <person name="Foster-Nyarko E."/>
            <person name="Jarju S."/>
            <person name="Secka A."/>
            <person name="Antonio M."/>
            <person name="Oren A."/>
            <person name="Chaudhuri R.R."/>
            <person name="La Ragione R."/>
            <person name="Hildebrand F."/>
            <person name="Pallen M.J."/>
        </authorList>
    </citation>
    <scope>NUCLEOTIDE SEQUENCE</scope>
    <source>
        <strain evidence="5">CHK179-28034</strain>
    </source>
</reference>
<proteinExistence type="predicted"/>
<reference evidence="5" key="2">
    <citation type="submission" date="2021-04" db="EMBL/GenBank/DDBJ databases">
        <authorList>
            <person name="Gilroy R."/>
        </authorList>
    </citation>
    <scope>NUCLEOTIDE SEQUENCE</scope>
    <source>
        <strain evidence="5">CHK179-28034</strain>
    </source>
</reference>
<dbReference type="Gene3D" id="3.40.50.2300">
    <property type="match status" value="2"/>
</dbReference>
<dbReference type="GO" id="GO:0003700">
    <property type="term" value="F:DNA-binding transcription factor activity"/>
    <property type="evidence" value="ECO:0007669"/>
    <property type="project" value="TreeGrafter"/>
</dbReference>
<dbReference type="GO" id="GO:0000976">
    <property type="term" value="F:transcription cis-regulatory region binding"/>
    <property type="evidence" value="ECO:0007669"/>
    <property type="project" value="TreeGrafter"/>
</dbReference>
<dbReference type="InterPro" id="IPR028082">
    <property type="entry name" value="Peripla_BP_I"/>
</dbReference>
<dbReference type="AlphaFoldDB" id="A0A9D2EN57"/>
<evidence type="ECO:0000313" key="5">
    <source>
        <dbReference type="EMBL" id="HIZ40455.1"/>
    </source>
</evidence>
<evidence type="ECO:0000313" key="6">
    <source>
        <dbReference type="Proteomes" id="UP000824049"/>
    </source>
</evidence>
<gene>
    <name evidence="5" type="ORF">H9968_11175</name>
</gene>
<feature type="non-terminal residue" evidence="5">
    <location>
        <position position="1"/>
    </location>
</feature>
<accession>A0A9D2EN57</accession>
<evidence type="ECO:0000259" key="4">
    <source>
        <dbReference type="Pfam" id="PF13377"/>
    </source>
</evidence>
<dbReference type="PANTHER" id="PTHR30146">
    <property type="entry name" value="LACI-RELATED TRANSCRIPTIONAL REPRESSOR"/>
    <property type="match status" value="1"/>
</dbReference>
<keyword evidence="3" id="KW-0804">Transcription</keyword>
<dbReference type="Pfam" id="PF13377">
    <property type="entry name" value="Peripla_BP_3"/>
    <property type="match status" value="1"/>
</dbReference>
<feature type="domain" description="Transcriptional regulator LacI/GalR-like sensor" evidence="4">
    <location>
        <begin position="1"/>
        <end position="68"/>
    </location>
</feature>
<protein>
    <submittedName>
        <fullName evidence="5">Substrate-binding domain-containing protein</fullName>
    </submittedName>
</protein>